<dbReference type="SMART" id="SM00202">
    <property type="entry name" value="SR"/>
    <property type="match status" value="2"/>
</dbReference>
<gene>
    <name evidence="10" type="ORF">MONAX_5E000722</name>
</gene>
<organism evidence="10 11">
    <name type="scientific">Marmota monax</name>
    <name type="common">Woodchuck</name>
    <dbReference type="NCBI Taxonomy" id="9995"/>
    <lineage>
        <taxon>Eukaryota</taxon>
        <taxon>Metazoa</taxon>
        <taxon>Chordata</taxon>
        <taxon>Craniata</taxon>
        <taxon>Vertebrata</taxon>
        <taxon>Euteleostomi</taxon>
        <taxon>Mammalia</taxon>
        <taxon>Eutheria</taxon>
        <taxon>Euarchontoglires</taxon>
        <taxon>Glires</taxon>
        <taxon>Rodentia</taxon>
        <taxon>Sciuromorpha</taxon>
        <taxon>Sciuridae</taxon>
        <taxon>Xerinae</taxon>
        <taxon>Marmotini</taxon>
        <taxon>Marmota</taxon>
    </lineage>
</organism>
<reference evidence="10" key="1">
    <citation type="submission" date="2019-04" db="EMBL/GenBank/DDBJ databases">
        <authorList>
            <person name="Alioto T."/>
            <person name="Alioto T."/>
        </authorList>
    </citation>
    <scope>NUCLEOTIDE SEQUENCE [LARGE SCALE GENOMIC DNA]</scope>
</reference>
<evidence type="ECO:0000256" key="3">
    <source>
        <dbReference type="ARBA" id="ARBA00022729"/>
    </source>
</evidence>
<comment type="caution">
    <text evidence="10">The sequence shown here is derived from an EMBL/GenBank/DDBJ whole genome shotgun (WGS) entry which is preliminary data.</text>
</comment>
<feature type="compositionally biased region" description="Polar residues" evidence="8">
    <location>
        <begin position="448"/>
        <end position="459"/>
    </location>
</feature>
<dbReference type="PROSITE" id="PS50287">
    <property type="entry name" value="SRCR_2"/>
    <property type="match status" value="3"/>
</dbReference>
<name>A0A5E4C7I7_MARMO</name>
<feature type="domain" description="SRCR" evidence="9">
    <location>
        <begin position="140"/>
        <end position="185"/>
    </location>
</feature>
<feature type="domain" description="SRCR" evidence="9">
    <location>
        <begin position="35"/>
        <end position="135"/>
    </location>
</feature>
<dbReference type="AlphaFoldDB" id="A0A5E4C7I7"/>
<dbReference type="InterPro" id="IPR001190">
    <property type="entry name" value="SRCR"/>
</dbReference>
<dbReference type="InterPro" id="IPR036772">
    <property type="entry name" value="SRCR-like_dom_sf"/>
</dbReference>
<keyword evidence="11" id="KW-1185">Reference proteome</keyword>
<sequence>NQTQLLPQCNDSWSDPAGSTASEGHTANCSDSRQLCLVDGGSRCAGRVEILQQGSWGSICDDSWDLSDAHVVCRQLGCGVVLEATISAHFGEGSGPIWLDEVNCTGEEVHVWQCPSQGWGHNNCSHKEDTGVICSEFLALRLVSEDQECAGWLEVFYNQTWGSVCHNPMDAMTLSIICRQIGCGNTGTLDFLIPSREESPQLRLVDGGSRCAGRVEILHQHSWGTVCHNNWGLKDADVVCRQMGCGMAFNALLYAQFGEGSGPIWLTDLACTGEEDYLWKCPILSQGENNCRHSKDAGVICSGMNLIVSERTPSAGRPSSGSRNRPGPGLGSLRRLLLGSCSYQSIHQALSGRIPAPGTEPAGTASWSLLLSELTPSTEQLSSGSRNCPGPGLGAHGNCFSVWVLLRAGQDSPVALVARQGERNAAIRIGYQHGRDLMSSESGGGENFINTSGDRNSWSPGRGGEAQTPESPQFVVEPEGRSWAAPSARSRPSGSPAW</sequence>
<feature type="region of interest" description="Disordered" evidence="8">
    <location>
        <begin position="1"/>
        <end position="26"/>
    </location>
</feature>
<dbReference type="PANTHER" id="PTHR48071:SF15">
    <property type="entry name" value="SRCR DOMAIN-CONTAINING PROTEIN"/>
    <property type="match status" value="1"/>
</dbReference>
<dbReference type="GO" id="GO:0005615">
    <property type="term" value="C:extracellular space"/>
    <property type="evidence" value="ECO:0007669"/>
    <property type="project" value="TreeGrafter"/>
</dbReference>
<keyword evidence="5 7" id="KW-1015">Disulfide bond</keyword>
<feature type="disulfide bond" evidence="7">
    <location>
        <begin position="240"/>
        <end position="301"/>
    </location>
</feature>
<feature type="disulfide bond" evidence="7">
    <location>
        <begin position="60"/>
        <end position="124"/>
    </location>
</feature>
<dbReference type="Gene3D" id="3.10.250.10">
    <property type="entry name" value="SRCR-like domain"/>
    <property type="match status" value="3"/>
</dbReference>
<keyword evidence="6" id="KW-0325">Glycoprotein</keyword>
<evidence type="ECO:0000256" key="4">
    <source>
        <dbReference type="ARBA" id="ARBA00022737"/>
    </source>
</evidence>
<dbReference type="PANTHER" id="PTHR48071">
    <property type="entry name" value="SRCR DOMAIN-CONTAINING PROTEIN"/>
    <property type="match status" value="1"/>
</dbReference>
<feature type="disulfide bond" evidence="7">
    <location>
        <begin position="104"/>
        <end position="114"/>
    </location>
</feature>
<evidence type="ECO:0000313" key="11">
    <source>
        <dbReference type="Proteomes" id="UP000335636"/>
    </source>
</evidence>
<accession>A0A5E4C7I7</accession>
<feature type="disulfide bond" evidence="7">
    <location>
        <begin position="227"/>
        <end position="291"/>
    </location>
</feature>
<keyword evidence="3" id="KW-0732">Signal</keyword>
<dbReference type="GO" id="GO:0031638">
    <property type="term" value="P:zymogen activation"/>
    <property type="evidence" value="ECO:0007669"/>
    <property type="project" value="TreeGrafter"/>
</dbReference>
<keyword evidence="2" id="KW-0964">Secreted</keyword>
<dbReference type="PRINTS" id="PR00258">
    <property type="entry name" value="SPERACTRCPTR"/>
</dbReference>
<evidence type="ECO:0000259" key="9">
    <source>
        <dbReference type="PROSITE" id="PS50287"/>
    </source>
</evidence>
<dbReference type="GO" id="GO:0005886">
    <property type="term" value="C:plasma membrane"/>
    <property type="evidence" value="ECO:0007669"/>
    <property type="project" value="TreeGrafter"/>
</dbReference>
<feature type="disulfide bond" evidence="7">
    <location>
        <begin position="271"/>
        <end position="281"/>
    </location>
</feature>
<feature type="compositionally biased region" description="Low complexity" evidence="8">
    <location>
        <begin position="481"/>
        <end position="498"/>
    </location>
</feature>
<feature type="domain" description="SRCR" evidence="9">
    <location>
        <begin position="202"/>
        <end position="302"/>
    </location>
</feature>
<comment type="caution">
    <text evidence="7">Lacks conserved residue(s) required for the propagation of feature annotation.</text>
</comment>
<dbReference type="FunFam" id="3.10.250.10:FF:000009">
    <property type="entry name" value="WC1"/>
    <property type="match status" value="2"/>
</dbReference>
<evidence type="ECO:0000256" key="1">
    <source>
        <dbReference type="ARBA" id="ARBA00004613"/>
    </source>
</evidence>
<protein>
    <recommendedName>
        <fullName evidence="9">SRCR domain-containing protein</fullName>
    </recommendedName>
</protein>
<evidence type="ECO:0000256" key="8">
    <source>
        <dbReference type="SAM" id="MobiDB-lite"/>
    </source>
</evidence>
<dbReference type="PROSITE" id="PS00420">
    <property type="entry name" value="SRCR_1"/>
    <property type="match status" value="2"/>
</dbReference>
<keyword evidence="4" id="KW-0677">Repeat</keyword>
<dbReference type="Proteomes" id="UP000335636">
    <property type="component" value="Unassembled WGS sequence"/>
</dbReference>
<evidence type="ECO:0000256" key="2">
    <source>
        <dbReference type="ARBA" id="ARBA00022525"/>
    </source>
</evidence>
<dbReference type="SUPFAM" id="SSF56487">
    <property type="entry name" value="SRCR-like"/>
    <property type="match status" value="3"/>
</dbReference>
<comment type="subcellular location">
    <subcellularLocation>
        <location evidence="1">Secreted</location>
    </subcellularLocation>
</comment>
<dbReference type="Pfam" id="PF00530">
    <property type="entry name" value="SRCR"/>
    <property type="match status" value="3"/>
</dbReference>
<evidence type="ECO:0000313" key="10">
    <source>
        <dbReference type="EMBL" id="VTJ76941.1"/>
    </source>
</evidence>
<feature type="disulfide bond" evidence="7">
    <location>
        <begin position="73"/>
        <end position="134"/>
    </location>
</feature>
<proteinExistence type="predicted"/>
<dbReference type="GO" id="GO:0004252">
    <property type="term" value="F:serine-type endopeptidase activity"/>
    <property type="evidence" value="ECO:0007669"/>
    <property type="project" value="TreeGrafter"/>
</dbReference>
<dbReference type="EMBL" id="CABDUW010000928">
    <property type="protein sequence ID" value="VTJ76941.1"/>
    <property type="molecule type" value="Genomic_DNA"/>
</dbReference>
<feature type="region of interest" description="Disordered" evidence="8">
    <location>
        <begin position="438"/>
        <end position="498"/>
    </location>
</feature>
<evidence type="ECO:0000256" key="6">
    <source>
        <dbReference type="ARBA" id="ARBA00023180"/>
    </source>
</evidence>
<evidence type="ECO:0000256" key="7">
    <source>
        <dbReference type="PROSITE-ProRule" id="PRU00196"/>
    </source>
</evidence>
<evidence type="ECO:0000256" key="5">
    <source>
        <dbReference type="ARBA" id="ARBA00023157"/>
    </source>
</evidence>
<feature type="non-terminal residue" evidence="10">
    <location>
        <position position="1"/>
    </location>
</feature>